<name>A0A368QY16_SETIT</name>
<gene>
    <name evidence="1" type="ORF">SETIT_4G251600v2</name>
</gene>
<protein>
    <submittedName>
        <fullName evidence="1">Uncharacterized protein</fullName>
    </submittedName>
</protein>
<proteinExistence type="predicted"/>
<organism evidence="1">
    <name type="scientific">Setaria italica</name>
    <name type="common">Foxtail millet</name>
    <name type="synonym">Panicum italicum</name>
    <dbReference type="NCBI Taxonomy" id="4555"/>
    <lineage>
        <taxon>Eukaryota</taxon>
        <taxon>Viridiplantae</taxon>
        <taxon>Streptophyta</taxon>
        <taxon>Embryophyta</taxon>
        <taxon>Tracheophyta</taxon>
        <taxon>Spermatophyta</taxon>
        <taxon>Magnoliopsida</taxon>
        <taxon>Liliopsida</taxon>
        <taxon>Poales</taxon>
        <taxon>Poaceae</taxon>
        <taxon>PACMAD clade</taxon>
        <taxon>Panicoideae</taxon>
        <taxon>Panicodae</taxon>
        <taxon>Paniceae</taxon>
        <taxon>Cenchrinae</taxon>
        <taxon>Setaria</taxon>
    </lineage>
</organism>
<reference evidence="1" key="1">
    <citation type="journal article" date="2012" name="Nat. Biotechnol.">
        <title>Reference genome sequence of the model plant Setaria.</title>
        <authorList>
            <person name="Bennetzen J.L."/>
            <person name="Schmutz J."/>
            <person name="Wang H."/>
            <person name="Percifield R."/>
            <person name="Hawkins J."/>
            <person name="Pontaroli A.C."/>
            <person name="Estep M."/>
            <person name="Feng L."/>
            <person name="Vaughn J.N."/>
            <person name="Grimwood J."/>
            <person name="Jenkins J."/>
            <person name="Barry K."/>
            <person name="Lindquist E."/>
            <person name="Hellsten U."/>
            <person name="Deshpande S."/>
            <person name="Wang X."/>
            <person name="Wu X."/>
            <person name="Mitros T."/>
            <person name="Triplett J."/>
            <person name="Yang X."/>
            <person name="Ye C.Y."/>
            <person name="Mauro-Herrera M."/>
            <person name="Wang L."/>
            <person name="Li P."/>
            <person name="Sharma M."/>
            <person name="Sharma R."/>
            <person name="Ronald P.C."/>
            <person name="Panaud O."/>
            <person name="Kellogg E.A."/>
            <person name="Brutnell T.P."/>
            <person name="Doust A.N."/>
            <person name="Tuskan G.A."/>
            <person name="Rokhsar D."/>
            <person name="Devos K.M."/>
        </authorList>
    </citation>
    <scope>NUCLEOTIDE SEQUENCE [LARGE SCALE GENOMIC DNA]</scope>
    <source>
        <strain evidence="1">Yugu1</strain>
    </source>
</reference>
<accession>A0A368QY16</accession>
<dbReference type="OrthoDB" id="695348at2759"/>
<dbReference type="EMBL" id="CM003531">
    <property type="protein sequence ID" value="RCV22836.1"/>
    <property type="molecule type" value="Genomic_DNA"/>
</dbReference>
<sequence length="181" mass="20242">MASDGALLQIDDGIGPIRLLLLALRATKFFITSSVVDGNCPVKKLLEIFSTWRGRPGFEDLCSSRGPDRWLKLTSRMIILLENNKFAEASMISVTTLLVQVIPSHWQQSVPLIHELLRPPLPSNESPSRKSMRELLSCSVQELTKEAVESRRTKARPKEGTGSFEELLLQHGKFSGRMILS</sequence>
<reference evidence="1" key="2">
    <citation type="submission" date="2015-07" db="EMBL/GenBank/DDBJ databases">
        <authorList>
            <person name="Noorani M."/>
        </authorList>
    </citation>
    <scope>NUCLEOTIDE SEQUENCE</scope>
    <source>
        <strain evidence="1">Yugu1</strain>
    </source>
</reference>
<evidence type="ECO:0000313" key="1">
    <source>
        <dbReference type="EMBL" id="RCV22836.1"/>
    </source>
</evidence>
<dbReference type="AlphaFoldDB" id="A0A368QY16"/>